<feature type="region of interest" description="Disordered" evidence="1">
    <location>
        <begin position="111"/>
        <end position="148"/>
    </location>
</feature>
<dbReference type="EMBL" id="JBAMZK010000005">
    <property type="protein sequence ID" value="KAL0513366.1"/>
    <property type="molecule type" value="Genomic_DNA"/>
</dbReference>
<keyword evidence="3" id="KW-1185">Reference proteome</keyword>
<protein>
    <submittedName>
        <fullName evidence="2">Uncharacterized protein</fullName>
    </submittedName>
</protein>
<dbReference type="AlphaFoldDB" id="A0AAW3AW45"/>
<dbReference type="Proteomes" id="UP001500131">
    <property type="component" value="Unassembled WGS sequence"/>
</dbReference>
<feature type="compositionally biased region" description="Basic and acidic residues" evidence="1">
    <location>
        <begin position="917"/>
        <end position="927"/>
    </location>
</feature>
<name>A0AAW3AW45_9TRYP</name>
<feature type="compositionally biased region" description="Low complexity" evidence="1">
    <location>
        <begin position="600"/>
        <end position="625"/>
    </location>
</feature>
<feature type="region of interest" description="Disordered" evidence="1">
    <location>
        <begin position="282"/>
        <end position="314"/>
    </location>
</feature>
<feature type="compositionally biased region" description="Basic residues" evidence="1">
    <location>
        <begin position="583"/>
        <end position="597"/>
    </location>
</feature>
<feature type="region of interest" description="Disordered" evidence="1">
    <location>
        <begin position="897"/>
        <end position="933"/>
    </location>
</feature>
<feature type="compositionally biased region" description="Polar residues" evidence="1">
    <location>
        <begin position="113"/>
        <end position="132"/>
    </location>
</feature>
<feature type="region of interest" description="Disordered" evidence="1">
    <location>
        <begin position="574"/>
        <end position="644"/>
    </location>
</feature>
<accession>A0AAW3AW45</accession>
<evidence type="ECO:0000313" key="2">
    <source>
        <dbReference type="EMBL" id="KAL0513366.1"/>
    </source>
</evidence>
<feature type="compositionally biased region" description="Polar residues" evidence="1">
    <location>
        <begin position="626"/>
        <end position="636"/>
    </location>
</feature>
<gene>
    <name evidence="2" type="ORF">Q4I31_000947</name>
</gene>
<proteinExistence type="predicted"/>
<comment type="caution">
    <text evidence="2">The sequence shown here is derived from an EMBL/GenBank/DDBJ whole genome shotgun (WGS) entry which is preliminary data.</text>
</comment>
<evidence type="ECO:0000313" key="3">
    <source>
        <dbReference type="Proteomes" id="UP001500131"/>
    </source>
</evidence>
<evidence type="ECO:0000256" key="1">
    <source>
        <dbReference type="SAM" id="MobiDB-lite"/>
    </source>
</evidence>
<reference evidence="2 3" key="1">
    <citation type="submission" date="2024-02" db="EMBL/GenBank/DDBJ databases">
        <title>FIRST GENOME SEQUENCES OF Leishmania (Viannia) shawi, Leishmania (Viannia) lindenbergi AND Leishmania (Viannia) utingensis.</title>
        <authorList>
            <person name="Resadore F."/>
            <person name="Custodio M.G.F."/>
            <person name="Boite M.C."/>
            <person name="Cupolillo E."/>
            <person name="Ferreira G.E.M."/>
        </authorList>
    </citation>
    <scope>NUCLEOTIDE SEQUENCE [LARGE SCALE GENOMIC DNA]</scope>
    <source>
        <strain evidence="2 3">MHOM/BR/1966/M15733</strain>
    </source>
</reference>
<organism evidence="2 3">
    <name type="scientific">Leishmania lindenbergi</name>
    <dbReference type="NCBI Taxonomy" id="651832"/>
    <lineage>
        <taxon>Eukaryota</taxon>
        <taxon>Discoba</taxon>
        <taxon>Euglenozoa</taxon>
        <taxon>Kinetoplastea</taxon>
        <taxon>Metakinetoplastina</taxon>
        <taxon>Trypanosomatida</taxon>
        <taxon>Trypanosomatidae</taxon>
        <taxon>Leishmaniinae</taxon>
        <taxon>Leishmania</taxon>
    </lineage>
</organism>
<feature type="region of interest" description="Disordered" evidence="1">
    <location>
        <begin position="502"/>
        <end position="545"/>
    </location>
</feature>
<sequence>MSENVAHLLSGRPQCASGNAGSLTRHTLATDSIEEVDIVSATTRASSPEATLEQQRHVALPKKRRGLLQCASWHRRRSRSGSVPEFSLPPQQRLACAHSGRKQASEDVVFGEDTQSTGVSLSSLTVEDGNNGSSRAASADDEERRAEHISELSWNPRTRAHPLNSALHHDVSPKWRQCIGQRLWSATEGRRPAVSLRPPPLRTPRACARTHTHDIPATLADLLRHYLSWAPPLSPVAAATGVPSPTDGDVCTRFLSVRWGCQAMTALQSQSDLHRQPLAEERTWDAAPPCPPRPPRRAPSPSFQRRLSASHTTSRHGADEHRCCSATSCHASHRWQQLRQQEHLWNLLTHYPRDASACLSLGLGVCAALDAMRAAPPPVLPVAVLQDIAATTATEISAFVHACEEAWQTAVSASPEPTAALPSLARSMGDATCMCGCLAAGQLLDPALYRFHLLYYRHHHRYAPLRQHDGDDYRAGESSMNSTQHSGERYALEEARAAVFGRPHAQRQPPQHARCAPLPPLDGWRAPGTGPVRAPLLSATPPPPHLPRIQGTSPTALLPLLAVQILSGFVQASSARRSSVMSRQRRRWGLRATRRGCGRSSASPPGATSSGAPPQPAPSGTQSSSRGFTTQQSQPGKSRDDDAEANPLCNYAHFCDETERLWAVMASVLLAWKQLEQCVSLVLLVPRLEVLPSSASHTRRLVPPSPTSQFSKSPALSPLARAAASMRLHNAAVEDMLLHAAHDNAVTAPPVPAGGTQFERAALTRLRVRLLSIPPRPRHTANAEESDNVASSLCMMEAFVYGELQGQIARLPLWCAVAVEVLQLYIEQFRQDRTLLARMAEEEKDDASTLRAASSDDDATWACVHSSRVHQVVLLAIRLMTLPCVFANRASAPAVAAERTEAPPPTTCQTRRWRQSSPEDHGARVSHECGGLQHPSRESQAVAAAAAATGASAANVEMPVPVSATTVAQLSAVMSRHPLFGVAVAVVSGGVPLHWAVTCVAPRAMNVHSHAAVSPPPFPAQCSSRSGDGVDSRRAHVADVAAADAEAQTELRRLVQLLHMWLREAERRP</sequence>
<feature type="compositionally biased region" description="Polar residues" evidence="1">
    <location>
        <begin position="303"/>
        <end position="312"/>
    </location>
</feature>